<protein>
    <submittedName>
        <fullName evidence="1">Uncharacterized protein</fullName>
    </submittedName>
</protein>
<reference evidence="1 2" key="1">
    <citation type="submission" date="2009-06" db="EMBL/GenBank/DDBJ databases">
        <title>The Genome Sequence of Loxodonta africana (African elephant).</title>
        <authorList>
            <person name="Di Palma F."/>
            <person name="Heiman D."/>
            <person name="Young S."/>
            <person name="Johnson J."/>
            <person name="Lander E.S."/>
            <person name="Lindblad-Toh K."/>
        </authorList>
    </citation>
    <scope>NUCLEOTIDE SEQUENCE [LARGE SCALE GENOMIC DNA]</scope>
    <source>
        <strain evidence="1 2">Isolate ISIS603380</strain>
    </source>
</reference>
<accession>G3UKZ6</accession>
<dbReference type="AlphaFoldDB" id="G3UKZ6"/>
<organism evidence="1 2">
    <name type="scientific">Loxodonta africana</name>
    <name type="common">African elephant</name>
    <dbReference type="NCBI Taxonomy" id="9785"/>
    <lineage>
        <taxon>Eukaryota</taxon>
        <taxon>Metazoa</taxon>
        <taxon>Chordata</taxon>
        <taxon>Craniata</taxon>
        <taxon>Vertebrata</taxon>
        <taxon>Euteleostomi</taxon>
        <taxon>Mammalia</taxon>
        <taxon>Eutheria</taxon>
        <taxon>Afrotheria</taxon>
        <taxon>Proboscidea</taxon>
        <taxon>Elephantidae</taxon>
        <taxon>Loxodonta</taxon>
    </lineage>
</organism>
<proteinExistence type="predicted"/>
<dbReference type="InParanoid" id="G3UKZ6"/>
<evidence type="ECO:0000313" key="2">
    <source>
        <dbReference type="Proteomes" id="UP000007646"/>
    </source>
</evidence>
<evidence type="ECO:0000313" key="1">
    <source>
        <dbReference type="Ensembl" id="ENSLAFP00000028505.1"/>
    </source>
</evidence>
<dbReference type="Ensembl" id="ENSLAFT00000034731.1">
    <property type="protein sequence ID" value="ENSLAFP00000028505.1"/>
    <property type="gene ID" value="ENSLAFG00000027410.1"/>
</dbReference>
<reference evidence="1" key="3">
    <citation type="submission" date="2025-09" db="UniProtKB">
        <authorList>
            <consortium name="Ensembl"/>
        </authorList>
    </citation>
    <scope>IDENTIFICATION</scope>
    <source>
        <strain evidence="1">Isolate ISIS603380</strain>
    </source>
</reference>
<dbReference type="Proteomes" id="UP000007646">
    <property type="component" value="Unassembled WGS sequence"/>
</dbReference>
<name>G3UKZ6_LOXAF</name>
<dbReference type="HOGENOM" id="CLU_3210111_0_0_1"/>
<sequence length="45" mass="5255">SPKFCCRTRLPSLGPSPIYVLAFYWPKMTRRGSEVPHKQTFISDR</sequence>
<keyword evidence="2" id="KW-1185">Reference proteome</keyword>
<reference evidence="1" key="2">
    <citation type="submission" date="2025-08" db="UniProtKB">
        <authorList>
            <consortium name="Ensembl"/>
        </authorList>
    </citation>
    <scope>IDENTIFICATION</scope>
    <source>
        <strain evidence="1">Isolate ISIS603380</strain>
    </source>
</reference>